<sequence>MLCQEIKMTMPLGLFGFDQCTWNGRAGPVWEFWECSPCCGAPDGYGVIMCLLNSLLCCPFAFCKAYASSLNDICAVWPHFFCVLCFPLGRLFTRYNLRKKNGTKGNIIGDFCCAFCCLAPCACCQELRSMNVSEWRVIPECGPMTVYVPGCHFLR</sequence>
<evidence type="ECO:0000313" key="1">
    <source>
        <dbReference type="EMBL" id="CCC49511.1"/>
    </source>
</evidence>
<dbReference type="VEuPathDB" id="TriTrypDB:TvY486_0801190"/>
<gene>
    <name evidence="1" type="ORF">TVY486_0801190</name>
</gene>
<dbReference type="EMBL" id="HE573024">
    <property type="protein sequence ID" value="CCC49511.1"/>
    <property type="molecule type" value="Genomic_DNA"/>
</dbReference>
<name>G0U0B3_TRYVY</name>
<protein>
    <submittedName>
        <fullName evidence="1">Uncharacterized protein</fullName>
    </submittedName>
</protein>
<dbReference type="AlphaFoldDB" id="G0U0B3"/>
<proteinExistence type="predicted"/>
<accession>G0U0B3</accession>
<organism evidence="1">
    <name type="scientific">Trypanosoma vivax (strain Y486)</name>
    <dbReference type="NCBI Taxonomy" id="1055687"/>
    <lineage>
        <taxon>Eukaryota</taxon>
        <taxon>Discoba</taxon>
        <taxon>Euglenozoa</taxon>
        <taxon>Kinetoplastea</taxon>
        <taxon>Metakinetoplastina</taxon>
        <taxon>Trypanosomatida</taxon>
        <taxon>Trypanosomatidae</taxon>
        <taxon>Trypanosoma</taxon>
        <taxon>Duttonella</taxon>
    </lineage>
</organism>
<reference evidence="1" key="1">
    <citation type="journal article" date="2012" name="Proc. Natl. Acad. Sci. U.S.A.">
        <title>Antigenic diversity is generated by distinct evolutionary mechanisms in African trypanosome species.</title>
        <authorList>
            <person name="Jackson A.P."/>
            <person name="Berry A."/>
            <person name="Aslett M."/>
            <person name="Allison H.C."/>
            <person name="Burton P."/>
            <person name="Vavrova-Anderson J."/>
            <person name="Brown R."/>
            <person name="Browne H."/>
            <person name="Corton N."/>
            <person name="Hauser H."/>
            <person name="Gamble J."/>
            <person name="Gilderthorp R."/>
            <person name="Marcello L."/>
            <person name="McQuillan J."/>
            <person name="Otto T.D."/>
            <person name="Quail M.A."/>
            <person name="Sanders M.J."/>
            <person name="van Tonder A."/>
            <person name="Ginger M.L."/>
            <person name="Field M.C."/>
            <person name="Barry J.D."/>
            <person name="Hertz-Fowler C."/>
            <person name="Berriman M."/>
        </authorList>
    </citation>
    <scope>NUCLEOTIDE SEQUENCE</scope>
    <source>
        <strain evidence="1">Y486</strain>
    </source>
</reference>